<keyword evidence="5" id="KW-0808">Transferase</keyword>
<dbReference type="GO" id="GO:0004798">
    <property type="term" value="F:dTMP kinase activity"/>
    <property type="evidence" value="ECO:0007669"/>
    <property type="project" value="UniProtKB-EC"/>
</dbReference>
<dbReference type="InterPro" id="IPR039430">
    <property type="entry name" value="Thymidylate_kin-like_dom"/>
</dbReference>
<dbReference type="PhylomeDB" id="A0A0G4G3U8"/>
<evidence type="ECO:0000256" key="3">
    <source>
        <dbReference type="ARBA" id="ARBA00012980"/>
    </source>
</evidence>
<dbReference type="Pfam" id="PF02223">
    <property type="entry name" value="Thymidylate_kin"/>
    <property type="match status" value="1"/>
</dbReference>
<evidence type="ECO:0000256" key="2">
    <source>
        <dbReference type="ARBA" id="ARBA00009776"/>
    </source>
</evidence>
<organism evidence="12 13">
    <name type="scientific">Vitrella brassicaformis (strain CCMP3155)</name>
    <dbReference type="NCBI Taxonomy" id="1169540"/>
    <lineage>
        <taxon>Eukaryota</taxon>
        <taxon>Sar</taxon>
        <taxon>Alveolata</taxon>
        <taxon>Colpodellida</taxon>
        <taxon>Vitrellaceae</taxon>
        <taxon>Vitrella</taxon>
    </lineage>
</organism>
<comment type="pathway">
    <text evidence="1">Pyrimidine metabolism; dTTP biosynthesis.</text>
</comment>
<dbReference type="SUPFAM" id="SSF52540">
    <property type="entry name" value="P-loop containing nucleoside triphosphate hydrolases"/>
    <property type="match status" value="1"/>
</dbReference>
<proteinExistence type="inferred from homology"/>
<evidence type="ECO:0000256" key="4">
    <source>
        <dbReference type="ARBA" id="ARBA00017144"/>
    </source>
</evidence>
<reference evidence="12 13" key="1">
    <citation type="submission" date="2014-11" db="EMBL/GenBank/DDBJ databases">
        <authorList>
            <person name="Zhu J."/>
            <person name="Qi W."/>
            <person name="Song R."/>
        </authorList>
    </citation>
    <scope>NUCLEOTIDE SEQUENCE [LARGE SCALE GENOMIC DNA]</scope>
</reference>
<keyword evidence="9" id="KW-0067">ATP-binding</keyword>
<dbReference type="PANTHER" id="PTHR10344:SF1">
    <property type="entry name" value="THYMIDYLATE KINASE"/>
    <property type="match status" value="1"/>
</dbReference>
<dbReference type="OrthoDB" id="425602at2759"/>
<comment type="similarity">
    <text evidence="2">Belongs to the thymidylate kinase family.</text>
</comment>
<dbReference type="GO" id="GO:0005634">
    <property type="term" value="C:nucleus"/>
    <property type="evidence" value="ECO:0007669"/>
    <property type="project" value="TreeGrafter"/>
</dbReference>
<dbReference type="GO" id="GO:0006233">
    <property type="term" value="P:dTDP biosynthetic process"/>
    <property type="evidence" value="ECO:0007669"/>
    <property type="project" value="InterPro"/>
</dbReference>
<dbReference type="InterPro" id="IPR018095">
    <property type="entry name" value="Thymidylate_kin_CS"/>
</dbReference>
<keyword evidence="8" id="KW-0418">Kinase</keyword>
<evidence type="ECO:0000256" key="5">
    <source>
        <dbReference type="ARBA" id="ARBA00022679"/>
    </source>
</evidence>
<evidence type="ECO:0000256" key="6">
    <source>
        <dbReference type="ARBA" id="ARBA00022727"/>
    </source>
</evidence>
<dbReference type="PROSITE" id="PS01331">
    <property type="entry name" value="THYMIDYLATE_KINASE"/>
    <property type="match status" value="1"/>
</dbReference>
<dbReference type="EMBL" id="CDMY01000557">
    <property type="protein sequence ID" value="CEM22748.1"/>
    <property type="molecule type" value="Genomic_DNA"/>
</dbReference>
<dbReference type="VEuPathDB" id="CryptoDB:Vbra_9650"/>
<dbReference type="GO" id="GO:0005524">
    <property type="term" value="F:ATP binding"/>
    <property type="evidence" value="ECO:0007669"/>
    <property type="project" value="UniProtKB-KW"/>
</dbReference>
<evidence type="ECO:0000256" key="7">
    <source>
        <dbReference type="ARBA" id="ARBA00022741"/>
    </source>
</evidence>
<feature type="chain" id="PRO_5005189942" description="Thymidylate kinase" evidence="10">
    <location>
        <begin position="37"/>
        <end position="321"/>
    </location>
</feature>
<dbReference type="EC" id="2.7.4.9" evidence="3"/>
<evidence type="ECO:0000313" key="12">
    <source>
        <dbReference type="EMBL" id="CEM22748.1"/>
    </source>
</evidence>
<dbReference type="InterPro" id="IPR027417">
    <property type="entry name" value="P-loop_NTPase"/>
</dbReference>
<dbReference type="CDD" id="cd01672">
    <property type="entry name" value="TMPK"/>
    <property type="match status" value="1"/>
</dbReference>
<evidence type="ECO:0000313" key="13">
    <source>
        <dbReference type="Proteomes" id="UP000041254"/>
    </source>
</evidence>
<dbReference type="PANTHER" id="PTHR10344">
    <property type="entry name" value="THYMIDYLATE KINASE"/>
    <property type="match status" value="1"/>
</dbReference>
<feature type="signal peptide" evidence="10">
    <location>
        <begin position="1"/>
        <end position="36"/>
    </location>
</feature>
<evidence type="ECO:0000256" key="9">
    <source>
        <dbReference type="ARBA" id="ARBA00022840"/>
    </source>
</evidence>
<evidence type="ECO:0000256" key="10">
    <source>
        <dbReference type="SAM" id="SignalP"/>
    </source>
</evidence>
<keyword evidence="10" id="KW-0732">Signal</keyword>
<dbReference type="GO" id="GO:0006235">
    <property type="term" value="P:dTTP biosynthetic process"/>
    <property type="evidence" value="ECO:0007669"/>
    <property type="project" value="TreeGrafter"/>
</dbReference>
<evidence type="ECO:0000256" key="8">
    <source>
        <dbReference type="ARBA" id="ARBA00022777"/>
    </source>
</evidence>
<dbReference type="FunFam" id="3.40.50.300:FF:000679">
    <property type="entry name" value="Thymidylate kinase"/>
    <property type="match status" value="1"/>
</dbReference>
<keyword evidence="7" id="KW-0547">Nucleotide-binding</keyword>
<dbReference type="InterPro" id="IPR018094">
    <property type="entry name" value="Thymidylate_kinase"/>
</dbReference>
<evidence type="ECO:0000256" key="1">
    <source>
        <dbReference type="ARBA" id="ARBA00004992"/>
    </source>
</evidence>
<evidence type="ECO:0000259" key="11">
    <source>
        <dbReference type="Pfam" id="PF02223"/>
    </source>
</evidence>
<dbReference type="NCBIfam" id="TIGR00041">
    <property type="entry name" value="DTMP_kinase"/>
    <property type="match status" value="1"/>
</dbReference>
<sequence length="321" mass="35103">MPDLPRGCSWDDLLRTSSALWCLLLLLLVWLTSSGAASLNRQGGSGLLFQTLCKASPGYLVQRVGSRRSVHREQRGASCVGAMPRGAFIVFEGLDRSGKSSQSQRLAASLKDKGHDVKAIRFPNREGPLGQLIDAFLRKDIDFTKRTCHHLFSSDRWEKQCEIQAAVLSGTTVISDRYAFSGVAYSSGAEGLPLEWCKNADSGLIAPDTVFYIDVSPEEANRRKGYGAERYEKLEIQRRVYSSYMHFSTQPYWHAIDGTKDIDSIAAEVCVKAEQVVSSVAASDAPVTTLWDNAPLQQSAKVAESTAVEGASSSSVTSRLQ</sequence>
<name>A0A0G4G3U8_VITBC</name>
<feature type="domain" description="Thymidylate kinase-like" evidence="11">
    <location>
        <begin position="91"/>
        <end position="268"/>
    </location>
</feature>
<dbReference type="Gene3D" id="3.40.50.300">
    <property type="entry name" value="P-loop containing nucleotide triphosphate hydrolases"/>
    <property type="match status" value="1"/>
</dbReference>
<accession>A0A0G4G3U8</accession>
<dbReference type="InParanoid" id="A0A0G4G3U8"/>
<dbReference type="Proteomes" id="UP000041254">
    <property type="component" value="Unassembled WGS sequence"/>
</dbReference>
<protein>
    <recommendedName>
        <fullName evidence="4">Thymidylate kinase</fullName>
        <ecNumber evidence="3">2.7.4.9</ecNumber>
    </recommendedName>
</protein>
<dbReference type="FunCoup" id="A0A0G4G3U8">
    <property type="interactions" value="369"/>
</dbReference>
<dbReference type="GO" id="GO:0004550">
    <property type="term" value="F:nucleoside diphosphate kinase activity"/>
    <property type="evidence" value="ECO:0007669"/>
    <property type="project" value="TreeGrafter"/>
</dbReference>
<dbReference type="GO" id="GO:0005829">
    <property type="term" value="C:cytosol"/>
    <property type="evidence" value="ECO:0007669"/>
    <property type="project" value="TreeGrafter"/>
</dbReference>
<dbReference type="GO" id="GO:0005739">
    <property type="term" value="C:mitochondrion"/>
    <property type="evidence" value="ECO:0007669"/>
    <property type="project" value="TreeGrafter"/>
</dbReference>
<dbReference type="STRING" id="1169540.A0A0G4G3U8"/>
<keyword evidence="13" id="KW-1185">Reference proteome</keyword>
<keyword evidence="6" id="KW-0545">Nucleotide biosynthesis</keyword>
<dbReference type="GO" id="GO:0006227">
    <property type="term" value="P:dUDP biosynthetic process"/>
    <property type="evidence" value="ECO:0007669"/>
    <property type="project" value="TreeGrafter"/>
</dbReference>
<gene>
    <name evidence="12" type="ORF">Vbra_9650</name>
</gene>
<dbReference type="HAMAP" id="MF_00165">
    <property type="entry name" value="Thymidylate_kinase"/>
    <property type="match status" value="1"/>
</dbReference>
<dbReference type="AlphaFoldDB" id="A0A0G4G3U8"/>